<dbReference type="EMBL" id="MN740628">
    <property type="protein sequence ID" value="QHS79293.1"/>
    <property type="molecule type" value="Genomic_DNA"/>
</dbReference>
<protein>
    <submittedName>
        <fullName evidence="2">Uncharacterized protein</fullName>
    </submittedName>
</protein>
<feature type="region of interest" description="Disordered" evidence="1">
    <location>
        <begin position="80"/>
        <end position="110"/>
    </location>
</feature>
<name>A0A6C0AIK9_9ZZZZ</name>
<accession>A0A6C0AIK9</accession>
<feature type="compositionally biased region" description="Basic residues" evidence="1">
    <location>
        <begin position="90"/>
        <end position="110"/>
    </location>
</feature>
<reference evidence="2" key="1">
    <citation type="journal article" date="2020" name="Nature">
        <title>Giant virus diversity and host interactions through global metagenomics.</title>
        <authorList>
            <person name="Schulz F."/>
            <person name="Roux S."/>
            <person name="Paez-Espino D."/>
            <person name="Jungbluth S."/>
            <person name="Walsh D.A."/>
            <person name="Denef V.J."/>
            <person name="McMahon K.D."/>
            <person name="Konstantinidis K.T."/>
            <person name="Eloe-Fadrosh E.A."/>
            <person name="Kyrpides N.C."/>
            <person name="Woyke T."/>
        </authorList>
    </citation>
    <scope>NUCLEOTIDE SEQUENCE</scope>
    <source>
        <strain evidence="2">GVMAG-S-1035118-87</strain>
    </source>
</reference>
<evidence type="ECO:0000313" key="2">
    <source>
        <dbReference type="EMBL" id="QHS79293.1"/>
    </source>
</evidence>
<evidence type="ECO:0000256" key="1">
    <source>
        <dbReference type="SAM" id="MobiDB-lite"/>
    </source>
</evidence>
<sequence>MFEAKLTGITTADQVNFLRNSRNAQNDLAKRGGAVTVPQFGSSGPSAGPNANAAIQGLAGKQLQANAQGGYNHCVGQAAGTCGNANTGGTRKRKKRSRRSRKKKVKKQQK</sequence>
<proteinExistence type="predicted"/>
<dbReference type="AlphaFoldDB" id="A0A6C0AIK9"/>
<feature type="compositionally biased region" description="Low complexity" evidence="1">
    <location>
        <begin position="80"/>
        <end position="89"/>
    </location>
</feature>
<organism evidence="2">
    <name type="scientific">viral metagenome</name>
    <dbReference type="NCBI Taxonomy" id="1070528"/>
    <lineage>
        <taxon>unclassified sequences</taxon>
        <taxon>metagenomes</taxon>
        <taxon>organismal metagenomes</taxon>
    </lineage>
</organism>